<keyword evidence="1" id="KW-0472">Membrane</keyword>
<keyword evidence="1" id="KW-1133">Transmembrane helix</keyword>
<evidence type="ECO:0000313" key="5">
    <source>
        <dbReference type="EMBL" id="JAS30009.1"/>
    </source>
</evidence>
<evidence type="ECO:0000256" key="1">
    <source>
        <dbReference type="SAM" id="Phobius"/>
    </source>
</evidence>
<dbReference type="EMBL" id="GEDC01009243">
    <property type="protein sequence ID" value="JAS28055.1"/>
    <property type="molecule type" value="Transcribed_RNA"/>
</dbReference>
<sequence>IKIQSNHLIVPAIRDILSPVGRDSFKTQFSNRSSNKLQSILDNHESDTNTMTLERLQQELEEMSSSKITIKPESRSFLFYVMMLFIVVVILSLIGMVIILNSRLGKRTYIPPVETAPTAAPTVSIFNITEPEDWNT</sequence>
<dbReference type="EMBL" id="GEDC01007289">
    <property type="protein sequence ID" value="JAS30009.1"/>
    <property type="molecule type" value="Transcribed_RNA"/>
</dbReference>
<name>A0A1B6DUL1_9HEMI</name>
<accession>A0A1B6DUL1</accession>
<dbReference type="EMBL" id="GEDC01007938">
    <property type="protein sequence ID" value="JAS29360.1"/>
    <property type="molecule type" value="Transcribed_RNA"/>
</dbReference>
<proteinExistence type="predicted"/>
<feature type="transmembrane region" description="Helical" evidence="1">
    <location>
        <begin position="77"/>
        <end position="100"/>
    </location>
</feature>
<keyword evidence="1" id="KW-0812">Transmembrane</keyword>
<dbReference type="AlphaFoldDB" id="A0A1B6DUL1"/>
<evidence type="ECO:0000313" key="3">
    <source>
        <dbReference type="EMBL" id="JAS28055.1"/>
    </source>
</evidence>
<organism evidence="4">
    <name type="scientific">Clastoptera arizonana</name>
    <name type="common">Arizona spittle bug</name>
    <dbReference type="NCBI Taxonomy" id="38151"/>
    <lineage>
        <taxon>Eukaryota</taxon>
        <taxon>Metazoa</taxon>
        <taxon>Ecdysozoa</taxon>
        <taxon>Arthropoda</taxon>
        <taxon>Hexapoda</taxon>
        <taxon>Insecta</taxon>
        <taxon>Pterygota</taxon>
        <taxon>Neoptera</taxon>
        <taxon>Paraneoptera</taxon>
        <taxon>Hemiptera</taxon>
        <taxon>Auchenorrhyncha</taxon>
        <taxon>Cercopoidea</taxon>
        <taxon>Clastopteridae</taxon>
        <taxon>Clastoptera</taxon>
    </lineage>
</organism>
<evidence type="ECO:0000313" key="4">
    <source>
        <dbReference type="EMBL" id="JAS29360.1"/>
    </source>
</evidence>
<evidence type="ECO:0000313" key="2">
    <source>
        <dbReference type="EMBL" id="JAS26058.1"/>
    </source>
</evidence>
<dbReference type="EMBL" id="GEDC01011240">
    <property type="protein sequence ID" value="JAS26058.1"/>
    <property type="molecule type" value="Transcribed_RNA"/>
</dbReference>
<reference evidence="4" key="1">
    <citation type="submission" date="2015-12" db="EMBL/GenBank/DDBJ databases">
        <title>De novo transcriptome assembly of four potential Pierce s Disease insect vectors from Arizona vineyards.</title>
        <authorList>
            <person name="Tassone E.E."/>
        </authorList>
    </citation>
    <scope>NUCLEOTIDE SEQUENCE</scope>
</reference>
<feature type="non-terminal residue" evidence="4">
    <location>
        <position position="1"/>
    </location>
</feature>
<protein>
    <submittedName>
        <fullName evidence="4">Uncharacterized protein</fullName>
    </submittedName>
</protein>
<gene>
    <name evidence="5" type="ORF">g.43770</name>
    <name evidence="2" type="ORF">g.43774</name>
    <name evidence="3" type="ORF">g.43775</name>
    <name evidence="4" type="ORF">g.43776</name>
</gene>